<sequence>MFLDLKDGTLCDPQSGDAGEDRRAEHRESYRHVTLLTRRMHSHCNDRRREQGPARYSSVPVEGGSHRVKALTPAHVEKGRLHHPCGSLRQLTAGWVKVGLQRRCLTPCCAALPAPPLTALVAGRVAPRCGLRSAVQPLHLGRTAAQCCRADPGDLASPPESARTERAGDLLSCSVSSKTACAAETSFKGIERPRENDDPKADVTGHRKDSWQWRHWLSLCLRHTQVRGFPGCCRNWIPKLSSVAPLLCDYLRQSPAEPFWEKKHSEATETLKHFLAKALALGHPSIIYPFILFARVNRDATLGVLTQ</sequence>
<evidence type="ECO:0000256" key="1">
    <source>
        <dbReference type="SAM" id="MobiDB-lite"/>
    </source>
</evidence>
<feature type="region of interest" description="Disordered" evidence="1">
    <location>
        <begin position="1"/>
        <end position="27"/>
    </location>
</feature>
<accession>A0ABM4RQL7</accession>
<dbReference type="Proteomes" id="UP001652663">
    <property type="component" value="Chromosome 27"/>
</dbReference>
<protein>
    <submittedName>
        <fullName evidence="3">Uncharacterized protein</fullName>
    </submittedName>
</protein>
<gene>
    <name evidence="3" type="primary">LOC139180232</name>
</gene>
<dbReference type="InterPro" id="IPR043502">
    <property type="entry name" value="DNA/RNA_pol_sf"/>
</dbReference>
<dbReference type="GeneID" id="139180232"/>
<name>A0ABM4RQL7_BOSIN</name>
<dbReference type="InterPro" id="IPR043128">
    <property type="entry name" value="Rev_trsase/Diguanyl_cyclase"/>
</dbReference>
<keyword evidence="2" id="KW-1185">Reference proteome</keyword>
<organism evidence="2 3">
    <name type="scientific">Bos indicus</name>
    <name type="common">Zebu</name>
    <dbReference type="NCBI Taxonomy" id="9915"/>
    <lineage>
        <taxon>Eukaryota</taxon>
        <taxon>Metazoa</taxon>
        <taxon>Chordata</taxon>
        <taxon>Craniata</taxon>
        <taxon>Vertebrata</taxon>
        <taxon>Euteleostomi</taxon>
        <taxon>Mammalia</taxon>
        <taxon>Eutheria</taxon>
        <taxon>Laurasiatheria</taxon>
        <taxon>Artiodactyla</taxon>
        <taxon>Ruminantia</taxon>
        <taxon>Pecora</taxon>
        <taxon>Bovidae</taxon>
        <taxon>Bovinae</taxon>
        <taxon>Bos</taxon>
    </lineage>
</organism>
<feature type="region of interest" description="Disordered" evidence="1">
    <location>
        <begin position="44"/>
        <end position="65"/>
    </location>
</feature>
<evidence type="ECO:0000313" key="2">
    <source>
        <dbReference type="Proteomes" id="UP001652663"/>
    </source>
</evidence>
<dbReference type="Gene3D" id="3.30.70.270">
    <property type="match status" value="1"/>
</dbReference>
<dbReference type="SUPFAM" id="SSF56672">
    <property type="entry name" value="DNA/RNA polymerases"/>
    <property type="match status" value="1"/>
</dbReference>
<proteinExistence type="predicted"/>
<evidence type="ECO:0000313" key="3">
    <source>
        <dbReference type="RefSeq" id="XP_070637846.1"/>
    </source>
</evidence>
<dbReference type="RefSeq" id="XP_070637846.1">
    <property type="nucleotide sequence ID" value="XM_070781745.1"/>
</dbReference>
<reference evidence="3" key="1">
    <citation type="submission" date="2025-08" db="UniProtKB">
        <authorList>
            <consortium name="RefSeq"/>
        </authorList>
    </citation>
    <scope>IDENTIFICATION</scope>
    <source>
        <tissue evidence="3">Blood</tissue>
    </source>
</reference>